<dbReference type="GO" id="GO:0007160">
    <property type="term" value="P:cell-matrix adhesion"/>
    <property type="evidence" value="ECO:0007669"/>
    <property type="project" value="InterPro"/>
</dbReference>
<dbReference type="NCBIfam" id="TIGR04183">
    <property type="entry name" value="Por_Secre_tail"/>
    <property type="match status" value="1"/>
</dbReference>
<protein>
    <submittedName>
        <fullName evidence="4">Uncharacterized protein</fullName>
    </submittedName>
</protein>
<proteinExistence type="predicted"/>
<evidence type="ECO:0000259" key="2">
    <source>
        <dbReference type="Pfam" id="PF06119"/>
    </source>
</evidence>
<gene>
    <name evidence="4" type="ORF">CEE37_05625</name>
</gene>
<dbReference type="EMBL" id="NJBN01000003">
    <property type="protein sequence ID" value="TKJ41147.1"/>
    <property type="molecule type" value="Genomic_DNA"/>
</dbReference>
<dbReference type="Pfam" id="PF18962">
    <property type="entry name" value="Por_Secre_tail"/>
    <property type="match status" value="1"/>
</dbReference>
<dbReference type="Pfam" id="PF06119">
    <property type="entry name" value="NIDO"/>
    <property type="match status" value="1"/>
</dbReference>
<feature type="chain" id="PRO_5021978335" evidence="1">
    <location>
        <begin position="20"/>
        <end position="1354"/>
    </location>
</feature>
<dbReference type="Gene3D" id="2.60.40.4070">
    <property type="match status" value="1"/>
</dbReference>
<keyword evidence="1" id="KW-0732">Signal</keyword>
<feature type="domain" description="NIDO" evidence="2">
    <location>
        <begin position="562"/>
        <end position="614"/>
    </location>
</feature>
<evidence type="ECO:0000259" key="3">
    <source>
        <dbReference type="Pfam" id="PF18962"/>
    </source>
</evidence>
<name>A0A532V2C9_UNCL8</name>
<organism evidence="4 5">
    <name type="scientific">candidate division LCP-89 bacterium B3_LCP</name>
    <dbReference type="NCBI Taxonomy" id="2012998"/>
    <lineage>
        <taxon>Bacteria</taxon>
        <taxon>Pseudomonadati</taxon>
        <taxon>Bacteria division LCP-89</taxon>
    </lineage>
</organism>
<comment type="caution">
    <text evidence="4">The sequence shown here is derived from an EMBL/GenBank/DDBJ whole genome shotgun (WGS) entry which is preliminary data.</text>
</comment>
<reference evidence="4 5" key="1">
    <citation type="submission" date="2017-06" db="EMBL/GenBank/DDBJ databases">
        <title>Novel microbial phyla capable of carbon fixation and sulfur reduction in deep-sea sediments.</title>
        <authorList>
            <person name="Huang J."/>
            <person name="Baker B."/>
            <person name="Wang Y."/>
        </authorList>
    </citation>
    <scope>NUCLEOTIDE SEQUENCE [LARGE SCALE GENOMIC DNA]</scope>
    <source>
        <strain evidence="4">B3_LCP</strain>
    </source>
</reference>
<evidence type="ECO:0000313" key="4">
    <source>
        <dbReference type="EMBL" id="TKJ41147.1"/>
    </source>
</evidence>
<dbReference type="SUPFAM" id="SSF75011">
    <property type="entry name" value="3-carboxy-cis,cis-mucoante lactonizing enzyme"/>
    <property type="match status" value="1"/>
</dbReference>
<evidence type="ECO:0000313" key="5">
    <source>
        <dbReference type="Proteomes" id="UP000319619"/>
    </source>
</evidence>
<dbReference type="InterPro" id="IPR003886">
    <property type="entry name" value="NIDO_dom"/>
</dbReference>
<dbReference type="Proteomes" id="UP000319619">
    <property type="component" value="Unassembled WGS sequence"/>
</dbReference>
<sequence>MKNLIIVLCGLLLVLAAFAQAGKIDKPYADKAPYVGPVNHNPPPTDEMWDLLASYNVSSQTSDYQIFGCTWDPLGWGRFFISGGNNDDQPNKIYMLDTTGAYIGEYDQPGTDPWGWRDLCSDGTYLYGSGCDTIYAMDFDGNPAPEMNIIGPFNPNRALAYDPVLDHFWVANYTGAIYEINRDGVAVGGGGDGGWGGITGMAWDEFALDGPWLWLFCQCGSPETTIVQYDPIKKEATGFSYQLPFMPGLSSQFAGGLFMISFEPNSGKPVSIGGIAQGEPHDVLFELEMYPEYDEFAPAAPESLMCATYGPSMTVELFWTNPTQALNGTPLSTIDSVVVLVNGESYAVIPNSGPGQAMAIPIPLPLPPEPYKFAVYCVTDSGGAGPHDYTSTWVGLDVPAPVDNLDAVFDSTQGVILTWANPEEGGHGGYFPPGSIDGYIVIRDNGMDPDTVDFAGMTTSYLDALPIAEGFYHYSVIPFNASGFISATPINTPYPLPPFWVSEEGNDPWLVEEPFEWVEANPANPDPPYLECYDTGITGDDQVVGPIDIGFEVEFFGETYSEIYISSNGWVSFSPQTSAYHVNQSIPASSEPNNLIAVYWDDLDPSEHGHVYYAYNPIDTSFTVQWDSVAHYGSTVQEDYYTFEVTVGSEVAIDPKPIFFEYKSIVPGTAFPFPSATAGMEDADGSEGYQMTYDGSGLFEPTSGRGYVAVLPVPTPSPYIEILPGQGLDLYQIDFTFPGATQIDSDHGLAVINCAAISAATGVPFGYLNAAIDTSWVIRNVIIDAESLYPEICMGLVFDQDSTYSSLYFYAGLAGEVVMDFSEIPSGIPWDVGDWEYNAQGFDTAVTTIPTMVDPSVYQFVPEPPVVNLQWGHTLVTNIEQDSCQCATAAAANSLQYLEEYFGINIPHDHHSAVRNMYWPQFLVYQFDEDMDRHPHCGWNPWPTVPPGVGTQDWIEGLLEYIDTNNLDGQIDIKHKNRVGFSGYPLYLPNTNVNVGSATSVVNNVPGTSLTNWIFDELSNEASVELAVRWLNDDGEFDGGHAVTIVGAGTSGSVPWFLCRHDQLQSNWDIHGTPTNIWDDMVDSTNGGTVNEHCYTNLDTIDFACGKGIMAFAISTTEAVGPVVSVVLTPFDPPITIPPTGGSFRFNINVNNNDPEPQTFDVWTNVTLPNGNPFGPLIGPVNLTLPGSVSIERDRTQNVPDGAPSGLYYYNGYVGVYPDTILNSDHFEFTKSDCVIVEGNDWTEGWANSGESFDPWLTDPLAGAEIPLSFSLNGAYPNPFNPQTTIRFGLPVASQVRITIYDLQGRMVTELVNGIRQAGFHDVTFQAGDLASGLYFYRMDAGEFTATGKMVLVK</sequence>
<feature type="signal peptide" evidence="1">
    <location>
        <begin position="1"/>
        <end position="19"/>
    </location>
</feature>
<accession>A0A532V2C9</accession>
<evidence type="ECO:0000256" key="1">
    <source>
        <dbReference type="SAM" id="SignalP"/>
    </source>
</evidence>
<dbReference type="InterPro" id="IPR026444">
    <property type="entry name" value="Secre_tail"/>
</dbReference>
<feature type="domain" description="Secretion system C-terminal sorting" evidence="3">
    <location>
        <begin position="1276"/>
        <end position="1351"/>
    </location>
</feature>